<keyword evidence="1" id="KW-0812">Transmembrane</keyword>
<gene>
    <name evidence="2" type="ORF">MHBO_000677</name>
</gene>
<evidence type="ECO:0000313" key="3">
    <source>
        <dbReference type="Proteomes" id="UP001439008"/>
    </source>
</evidence>
<evidence type="ECO:0000313" key="2">
    <source>
        <dbReference type="EMBL" id="MES1918767.1"/>
    </source>
</evidence>
<organism evidence="2 3">
    <name type="scientific">Bonamia ostreae</name>
    <dbReference type="NCBI Taxonomy" id="126728"/>
    <lineage>
        <taxon>Eukaryota</taxon>
        <taxon>Sar</taxon>
        <taxon>Rhizaria</taxon>
        <taxon>Endomyxa</taxon>
        <taxon>Ascetosporea</taxon>
        <taxon>Haplosporida</taxon>
        <taxon>Bonamia</taxon>
    </lineage>
</organism>
<keyword evidence="3" id="KW-1185">Reference proteome</keyword>
<keyword evidence="1" id="KW-0472">Membrane</keyword>
<evidence type="ECO:0000256" key="1">
    <source>
        <dbReference type="SAM" id="Phobius"/>
    </source>
</evidence>
<proteinExistence type="predicted"/>
<protein>
    <submittedName>
        <fullName evidence="2">Uncharacterized protein</fullName>
    </submittedName>
</protein>
<name>A0ABV2AGJ4_9EUKA</name>
<dbReference type="Proteomes" id="UP001439008">
    <property type="component" value="Unassembled WGS sequence"/>
</dbReference>
<reference evidence="2 3" key="1">
    <citation type="journal article" date="2024" name="BMC Biol.">
        <title>Comparative genomics of Ascetosporea gives new insight into the evolutionary basis for animal parasitism in Rhizaria.</title>
        <authorList>
            <person name="Hiltunen Thoren M."/>
            <person name="Onut-Brannstrom I."/>
            <person name="Alfjorden A."/>
            <person name="Peckova H."/>
            <person name="Swords F."/>
            <person name="Hooper C."/>
            <person name="Holzer A.S."/>
            <person name="Bass D."/>
            <person name="Burki F."/>
        </authorList>
    </citation>
    <scope>NUCLEOTIDE SEQUENCE [LARGE SCALE GENOMIC DNA]</scope>
    <source>
        <strain evidence="2">20-A016</strain>
    </source>
</reference>
<keyword evidence="1" id="KW-1133">Transmembrane helix</keyword>
<feature type="transmembrane region" description="Helical" evidence="1">
    <location>
        <begin position="6"/>
        <end position="24"/>
    </location>
</feature>
<dbReference type="EMBL" id="JBDODL010000121">
    <property type="protein sequence ID" value="MES1918767.1"/>
    <property type="molecule type" value="Genomic_DNA"/>
</dbReference>
<comment type="caution">
    <text evidence="2">The sequence shown here is derived from an EMBL/GenBank/DDBJ whole genome shotgun (WGS) entry which is preliminary data.</text>
</comment>
<sequence length="57" mass="6254">MDKVTGGSRIVAVALLVVLGSRLLDENRERYKKADGFLERLINLLQPQKQSSAVAAD</sequence>
<accession>A0ABV2AGJ4</accession>